<dbReference type="RefSeq" id="XP_043013839.1">
    <property type="nucleotide sequence ID" value="XM_043149235.1"/>
</dbReference>
<gene>
    <name evidence="3" type="ORF">E1B28_004719</name>
</gene>
<reference evidence="3" key="1">
    <citation type="journal article" date="2021" name="Genome Biol. Evol.">
        <title>The assembled and annotated genome of the fairy-ring fungus Marasmius oreades.</title>
        <authorList>
            <person name="Hiltunen M."/>
            <person name="Ament-Velasquez S.L."/>
            <person name="Johannesson H."/>
        </authorList>
    </citation>
    <scope>NUCLEOTIDE SEQUENCE</scope>
    <source>
        <strain evidence="3">03SP1</strain>
    </source>
</reference>
<dbReference type="GeneID" id="66073795"/>
<organism evidence="3 4">
    <name type="scientific">Marasmius oreades</name>
    <name type="common">fairy-ring Marasmius</name>
    <dbReference type="NCBI Taxonomy" id="181124"/>
    <lineage>
        <taxon>Eukaryota</taxon>
        <taxon>Fungi</taxon>
        <taxon>Dikarya</taxon>
        <taxon>Basidiomycota</taxon>
        <taxon>Agaricomycotina</taxon>
        <taxon>Agaricomycetes</taxon>
        <taxon>Agaricomycetidae</taxon>
        <taxon>Agaricales</taxon>
        <taxon>Marasmiineae</taxon>
        <taxon>Marasmiaceae</taxon>
        <taxon>Marasmius</taxon>
    </lineage>
</organism>
<evidence type="ECO:0000259" key="2">
    <source>
        <dbReference type="Pfam" id="PF15912"/>
    </source>
</evidence>
<name>A0A9P7UZ67_9AGAR</name>
<keyword evidence="4" id="KW-1185">Reference proteome</keyword>
<dbReference type="EMBL" id="CM032182">
    <property type="protein sequence ID" value="KAG7097369.1"/>
    <property type="molecule type" value="Genomic_DNA"/>
</dbReference>
<dbReference type="OrthoDB" id="2011702at2759"/>
<feature type="compositionally biased region" description="Polar residues" evidence="1">
    <location>
        <begin position="1138"/>
        <end position="1150"/>
    </location>
</feature>
<dbReference type="Proteomes" id="UP001049176">
    <property type="component" value="Chromosome 2"/>
</dbReference>
<proteinExistence type="predicted"/>
<dbReference type="AlphaFoldDB" id="A0A9P7UZ67"/>
<evidence type="ECO:0000256" key="1">
    <source>
        <dbReference type="SAM" id="MobiDB-lite"/>
    </source>
</evidence>
<evidence type="ECO:0000313" key="4">
    <source>
        <dbReference type="Proteomes" id="UP001049176"/>
    </source>
</evidence>
<feature type="domain" description="Virilizer N-terminal" evidence="2">
    <location>
        <begin position="18"/>
        <end position="168"/>
    </location>
</feature>
<dbReference type="InterPro" id="IPR031801">
    <property type="entry name" value="VIR_N"/>
</dbReference>
<comment type="caution">
    <text evidence="3">The sequence shown here is derived from an EMBL/GenBank/DDBJ whole genome shotgun (WGS) entry which is preliminary data.</text>
</comment>
<protein>
    <recommendedName>
        <fullName evidence="2">Virilizer N-terminal domain-containing protein</fullName>
    </recommendedName>
</protein>
<sequence length="1163" mass="129667">MTLKLLHWSTLSPQGPSGLSAIRFSVPIRVSVIRIFPSGVQPFDLCPDVIAKTEPETFYLDVFFNAQPLKPAESKEKQRAPNALVPTSIAYAGGQANFTVDLGTEYATRLMIVKGNFDFVSLAIYGEIADAQSPPENSTQIPSIPIPQLQPAPLSRSLDIANARDPTQLASQLLSLTADPPSLSLASRLILCMKPEVDDWDDPDFPHIYADIERELSSDALSLESAVDCLSRPIAEDTSKELMARFWMAVASDIELQNSMRQSSLISKLFKFSASQHPSFALELCLQVDPVVVFDQNTLDSDSLLDLLDAAANADIARHFNTLNFLDILQGIQESPAHETNAQKIALRLSSRIKAWETFEDSLTNTQADFEVAIAMLKDIGSEEQSVGVWLASMTLHDDLVTKLSENPSNLQRYPKLFDKSSSSSVSHDDFIAFVRGYVGIASVFAVWGWADSLGNDPCRERILAVLHLWQQVDGYRELVNFFLLLRQFSLRLKWIASDNEVPRKSGIFGEQMLADLVKDPLTVLNEEVHQTIISLEEPLLFISEAELLSMRKLAYVAEDGLPAAVEEIFFDSGRPLSLRRLRTLRLSLAMIHREFQDEDRGEWRVVETVRDDYSLPLLPRLVQLLKDISSDLNEHFIVSQYPPAPLDPTLAENLFRTVEELLSLTTRLASRFTLSTVAVRALTCSVADIFACTDAAETMFYPSSAPFTSAEATRQVCLNTMQEMCMIDFRVEPNTLGAEVVLRSLLTNAVANHQRDPVYHLQQVFSLVNHILPDPSDESHSEWLVSVLPPIQTETLGFFRLLDLEHKVPFMKRLVELDIECLVGFAEWLLIEELKDLSAALNELSTVMDNTMIQSTIGYQVNQHLQFLQHLLRPKTDALSTWCIDLLSPSSTTPDVPQALSLCLLDALDTRVVSTHLENLVQQLLNQSSTFDSSMKYATLLAGLRMSHRDVDLVQWDNLATLFQSLSSPPVREAGMLRREIGQTFSAISKPGIPLSVDSANAIVIIMEWLVSQGDKFTQLCGFKVDEMMILHEKLMACLPSQAEKLSELRPRLSMDEDELLPGPDNILTDNLEMSIYELESLLERGSGGERPSTPARNNIPDVLGLVFSPPTAVLRSPATTGLTKTYLNNDFRELRQTPTARQNTSRLPSTHVDVGITGQLT</sequence>
<evidence type="ECO:0000313" key="3">
    <source>
        <dbReference type="EMBL" id="KAG7097369.1"/>
    </source>
</evidence>
<dbReference type="Pfam" id="PF15912">
    <property type="entry name" value="VIR_N"/>
    <property type="match status" value="1"/>
</dbReference>
<accession>A0A9P7UZ67</accession>
<dbReference type="KEGG" id="more:E1B28_004719"/>
<feature type="region of interest" description="Disordered" evidence="1">
    <location>
        <begin position="1138"/>
        <end position="1163"/>
    </location>
</feature>